<comment type="caution">
    <text evidence="8">The sequence shown here is derived from an EMBL/GenBank/DDBJ whole genome shotgun (WGS) entry which is preliminary data.</text>
</comment>
<keyword evidence="3" id="KW-0238">DNA-binding</keyword>
<dbReference type="SUPFAM" id="SSF57701">
    <property type="entry name" value="Zn2/Cys6 DNA-binding domain"/>
    <property type="match status" value="1"/>
</dbReference>
<keyword evidence="5" id="KW-0539">Nucleus</keyword>
<dbReference type="GO" id="GO:0000981">
    <property type="term" value="F:DNA-binding transcription factor activity, RNA polymerase II-specific"/>
    <property type="evidence" value="ECO:0007669"/>
    <property type="project" value="InterPro"/>
</dbReference>
<dbReference type="InterPro" id="IPR050675">
    <property type="entry name" value="OAF3"/>
</dbReference>
<dbReference type="InterPro" id="IPR036864">
    <property type="entry name" value="Zn2-C6_fun-type_DNA-bd_sf"/>
</dbReference>
<dbReference type="OrthoDB" id="4337792at2759"/>
<dbReference type="CDD" id="cd00067">
    <property type="entry name" value="GAL4"/>
    <property type="match status" value="1"/>
</dbReference>
<dbReference type="PROSITE" id="PS00463">
    <property type="entry name" value="ZN2_CY6_FUNGAL_1"/>
    <property type="match status" value="1"/>
</dbReference>
<dbReference type="GO" id="GO:0005634">
    <property type="term" value="C:nucleus"/>
    <property type="evidence" value="ECO:0007669"/>
    <property type="project" value="TreeGrafter"/>
</dbReference>
<dbReference type="SMART" id="SM00066">
    <property type="entry name" value="GAL4"/>
    <property type="match status" value="1"/>
</dbReference>
<evidence type="ECO:0000256" key="2">
    <source>
        <dbReference type="ARBA" id="ARBA00023015"/>
    </source>
</evidence>
<sequence>MDSKEQPPAGKKRNRIPASCSVCRKRKSKCDRVRPVCGSCIKKSIAHLCFYKESKQQQQQQQQQQPVYDYIPHHLPPPPSHPHTPYDFIQSPQYQSPQYQSPQYSSPQNYRMPPLTYRSYSIPLPQPPTAPQPPQPPPIKLKSIDFSPRDPISSPSSYSLKTPSDFASNSLVAIPLGSNSSLQVNPEDRMDVFTNASFSLFLEGPYWQQQGTLSYIGSTKSDPFITILRNFVVHLFKAGEMTKFIKSDTTRKRKNSSGSVYSNKKPRTSSGTSPLSPLNFTPTFTPDKVEEIINSPNSKKERKIPTSFPSKYAPDYYQLVGKIVLDLLPNKINTFQLFCRFFKYVSPFVPIIDEHSLIVEVNGLFKNFPSFKKEYFDELIIKNDNDLKVVGILLLILRLGYLTLIHNDSAHNNYSDDEISIIEDVHTISSQDYLKIVDLCIRDTIVSKSTFKMVQLLTLLYHYKSIAPDDSNGVSGADSQILLGTTIKHALSIGLNRDPTQYTEIISNNPTLIKSWRNLWWYLSIMDAMTCLHNCTSLNINLQISDVRIPDSDFNILQHLNEITQCYRRIVNKITNVNLKPKVIEILKETNHLEKIFFDFFGKDFFKDEIMKPASEYDLLKVYKYCIFIQLRTNLSGMYYMIAIHYENEYNESQTPSMNAGIELFKIYIKSVVQLVYIISYVLDNSVEIFGKNFDYYLTSINERYMIKTHSFLQSFFVRLLHQKKDLSFKVFKEPSSIPRLEVIDNLFTMILVEAELFVGNFRKLSRTYLNSYRIYIITFIVLRQCVENPDVFFEKAISDQSFFHQGTNMIEFFTVAELQHLVKLCGEFRLAKQEQTKLKNERRQQTNIFDDNSLFSNNYLSFFDDENIFNNLHNLGDEIIDPVKSNDDLMRIFNIFGDFDNDLNV</sequence>
<reference evidence="8" key="1">
    <citation type="submission" date="2022-12" db="EMBL/GenBank/DDBJ databases">
        <authorList>
            <person name="Brejova B."/>
        </authorList>
    </citation>
    <scope>NUCLEOTIDE SEQUENCE</scope>
</reference>
<dbReference type="InterPro" id="IPR007219">
    <property type="entry name" value="XnlR_reg_dom"/>
</dbReference>
<name>A0A9W4TZ01_9ASCO</name>
<dbReference type="InterPro" id="IPR001138">
    <property type="entry name" value="Zn2Cys6_DnaBD"/>
</dbReference>
<keyword evidence="9" id="KW-1185">Reference proteome</keyword>
<feature type="compositionally biased region" description="Low complexity" evidence="6">
    <location>
        <begin position="90"/>
        <end position="108"/>
    </location>
</feature>
<dbReference type="Pfam" id="PF00172">
    <property type="entry name" value="Zn_clus"/>
    <property type="match status" value="1"/>
</dbReference>
<dbReference type="Pfam" id="PF04082">
    <property type="entry name" value="Fungal_trans"/>
    <property type="match status" value="1"/>
</dbReference>
<keyword evidence="1" id="KW-0479">Metal-binding</keyword>
<feature type="domain" description="Zn(2)-C6 fungal-type" evidence="7">
    <location>
        <begin position="19"/>
        <end position="51"/>
    </location>
</feature>
<evidence type="ECO:0000313" key="9">
    <source>
        <dbReference type="Proteomes" id="UP001152885"/>
    </source>
</evidence>
<feature type="compositionally biased region" description="Low complexity" evidence="6">
    <location>
        <begin position="149"/>
        <end position="160"/>
    </location>
</feature>
<gene>
    <name evidence="8" type="ORF">CANVERA_P4545</name>
</gene>
<feature type="compositionally biased region" description="Low complexity" evidence="6">
    <location>
        <begin position="56"/>
        <end position="65"/>
    </location>
</feature>
<evidence type="ECO:0000259" key="7">
    <source>
        <dbReference type="PROSITE" id="PS50048"/>
    </source>
</evidence>
<dbReference type="GO" id="GO:0000978">
    <property type="term" value="F:RNA polymerase II cis-regulatory region sequence-specific DNA binding"/>
    <property type="evidence" value="ECO:0007669"/>
    <property type="project" value="TreeGrafter"/>
</dbReference>
<dbReference type="EMBL" id="CANTUO010000005">
    <property type="protein sequence ID" value="CAI5760033.1"/>
    <property type="molecule type" value="Genomic_DNA"/>
</dbReference>
<organism evidence="8 9">
    <name type="scientific">Candida verbasci</name>
    <dbReference type="NCBI Taxonomy" id="1227364"/>
    <lineage>
        <taxon>Eukaryota</taxon>
        <taxon>Fungi</taxon>
        <taxon>Dikarya</taxon>
        <taxon>Ascomycota</taxon>
        <taxon>Saccharomycotina</taxon>
        <taxon>Pichiomycetes</taxon>
        <taxon>Debaryomycetaceae</taxon>
        <taxon>Candida/Lodderomyces clade</taxon>
        <taxon>Candida</taxon>
    </lineage>
</organism>
<evidence type="ECO:0000256" key="6">
    <source>
        <dbReference type="SAM" id="MobiDB-lite"/>
    </source>
</evidence>
<dbReference type="Gene3D" id="4.10.240.10">
    <property type="entry name" value="Zn(2)-C6 fungal-type DNA-binding domain"/>
    <property type="match status" value="1"/>
</dbReference>
<dbReference type="AlphaFoldDB" id="A0A9W4TZ01"/>
<evidence type="ECO:0000256" key="3">
    <source>
        <dbReference type="ARBA" id="ARBA00023125"/>
    </source>
</evidence>
<dbReference type="GO" id="GO:0006351">
    <property type="term" value="P:DNA-templated transcription"/>
    <property type="evidence" value="ECO:0007669"/>
    <property type="project" value="InterPro"/>
</dbReference>
<accession>A0A9W4TZ01</accession>
<feature type="region of interest" description="Disordered" evidence="6">
    <location>
        <begin position="247"/>
        <end position="283"/>
    </location>
</feature>
<protein>
    <recommendedName>
        <fullName evidence="7">Zn(2)-C6 fungal-type domain-containing protein</fullName>
    </recommendedName>
</protein>
<feature type="compositionally biased region" description="Polar residues" evidence="6">
    <location>
        <begin position="256"/>
        <end position="283"/>
    </location>
</feature>
<dbReference type="PANTHER" id="PTHR31069:SF12">
    <property type="entry name" value="TRANSCRIPTION FACTOR DOMAIN-CONTAINING PROTEIN"/>
    <property type="match status" value="1"/>
</dbReference>
<keyword evidence="4" id="KW-0804">Transcription</keyword>
<dbReference type="PANTHER" id="PTHR31069">
    <property type="entry name" value="OLEATE-ACTIVATED TRANSCRIPTION FACTOR 1-RELATED"/>
    <property type="match status" value="1"/>
</dbReference>
<evidence type="ECO:0000256" key="4">
    <source>
        <dbReference type="ARBA" id="ARBA00023163"/>
    </source>
</evidence>
<dbReference type="PROSITE" id="PS50048">
    <property type="entry name" value="ZN2_CY6_FUNGAL_2"/>
    <property type="match status" value="1"/>
</dbReference>
<dbReference type="CDD" id="cd12148">
    <property type="entry name" value="fungal_TF_MHR"/>
    <property type="match status" value="1"/>
</dbReference>
<dbReference type="Proteomes" id="UP001152885">
    <property type="component" value="Unassembled WGS sequence"/>
</dbReference>
<feature type="region of interest" description="Disordered" evidence="6">
    <location>
        <begin position="53"/>
        <end position="160"/>
    </location>
</feature>
<proteinExistence type="predicted"/>
<dbReference type="GO" id="GO:0008270">
    <property type="term" value="F:zinc ion binding"/>
    <property type="evidence" value="ECO:0007669"/>
    <property type="project" value="InterPro"/>
</dbReference>
<evidence type="ECO:0000256" key="1">
    <source>
        <dbReference type="ARBA" id="ARBA00022723"/>
    </source>
</evidence>
<evidence type="ECO:0000256" key="5">
    <source>
        <dbReference type="ARBA" id="ARBA00023242"/>
    </source>
</evidence>
<keyword evidence="2" id="KW-0805">Transcription regulation</keyword>
<feature type="compositionally biased region" description="Pro residues" evidence="6">
    <location>
        <begin position="124"/>
        <end position="139"/>
    </location>
</feature>
<dbReference type="GO" id="GO:0045944">
    <property type="term" value="P:positive regulation of transcription by RNA polymerase II"/>
    <property type="evidence" value="ECO:0007669"/>
    <property type="project" value="TreeGrafter"/>
</dbReference>
<evidence type="ECO:0000313" key="8">
    <source>
        <dbReference type="EMBL" id="CAI5760033.1"/>
    </source>
</evidence>